<dbReference type="Pfam" id="PF00411">
    <property type="entry name" value="Ribosomal_S11"/>
    <property type="match status" value="1"/>
</dbReference>
<dbReference type="OrthoDB" id="271628at2759"/>
<comment type="similarity">
    <text evidence="1">Belongs to the universal ribosomal protein uS11 family.</text>
</comment>
<dbReference type="InterPro" id="IPR010569">
    <property type="entry name" value="Myotubularin-like_Pase_dom"/>
</dbReference>
<dbReference type="SUPFAM" id="SSF52799">
    <property type="entry name" value="(Phosphotyrosine protein) phosphatases II"/>
    <property type="match status" value="1"/>
</dbReference>
<dbReference type="GO" id="GO:0016020">
    <property type="term" value="C:membrane"/>
    <property type="evidence" value="ECO:0007669"/>
    <property type="project" value="TreeGrafter"/>
</dbReference>
<dbReference type="InterPro" id="IPR036967">
    <property type="entry name" value="Ribosomal_uS11_sf"/>
</dbReference>
<feature type="active site" description="Phosphocysteine intermediate" evidence="4">
    <location>
        <position position="548"/>
    </location>
</feature>
<reference evidence="7" key="1">
    <citation type="submission" date="2022-07" db="EMBL/GenBank/DDBJ databases">
        <title>Phylogenomic reconstructions and comparative analyses of Kickxellomycotina fungi.</title>
        <authorList>
            <person name="Reynolds N.K."/>
            <person name="Stajich J.E."/>
            <person name="Barry K."/>
            <person name="Grigoriev I.V."/>
            <person name="Crous P."/>
            <person name="Smith M.E."/>
        </authorList>
    </citation>
    <scope>NUCLEOTIDE SEQUENCE</scope>
    <source>
        <strain evidence="7">RSA 567</strain>
    </source>
</reference>
<keyword evidence="8" id="KW-1185">Reference proteome</keyword>
<keyword evidence="2" id="KW-0689">Ribosomal protein</keyword>
<dbReference type="EMBL" id="JANBQB010000292">
    <property type="protein sequence ID" value="KAJ1978191.1"/>
    <property type="molecule type" value="Genomic_DNA"/>
</dbReference>
<dbReference type="InterPro" id="IPR001971">
    <property type="entry name" value="Ribosomal_uS11"/>
</dbReference>
<evidence type="ECO:0000256" key="5">
    <source>
        <dbReference type="PIRSR" id="PIRSR630564-2"/>
    </source>
</evidence>
<feature type="binding site" evidence="5">
    <location>
        <begin position="485"/>
        <end position="486"/>
    </location>
    <ligand>
        <name>substrate</name>
    </ligand>
</feature>
<evidence type="ECO:0000313" key="7">
    <source>
        <dbReference type="EMBL" id="KAJ1978191.1"/>
    </source>
</evidence>
<protein>
    <submittedName>
        <fullName evidence="7">Phosphatidylinositol-3-phosphatase ymr1</fullName>
    </submittedName>
</protein>
<dbReference type="SUPFAM" id="SSF50729">
    <property type="entry name" value="PH domain-like"/>
    <property type="match status" value="1"/>
</dbReference>
<comment type="caution">
    <text evidence="7">The sequence shown here is derived from an EMBL/GenBank/DDBJ whole genome shotgun (WGS) entry which is preliminary data.</text>
</comment>
<dbReference type="GO" id="GO:0003735">
    <property type="term" value="F:structural constituent of ribosome"/>
    <property type="evidence" value="ECO:0007669"/>
    <property type="project" value="InterPro"/>
</dbReference>
<evidence type="ECO:0000313" key="8">
    <source>
        <dbReference type="Proteomes" id="UP001151582"/>
    </source>
</evidence>
<dbReference type="HAMAP" id="MF_01310">
    <property type="entry name" value="Ribosomal_uS11"/>
    <property type="match status" value="1"/>
</dbReference>
<dbReference type="Pfam" id="PF06602">
    <property type="entry name" value="Myotub-related"/>
    <property type="match status" value="1"/>
</dbReference>
<dbReference type="PROSITE" id="PS51339">
    <property type="entry name" value="PPASE_MYOTUBULARIN"/>
    <property type="match status" value="1"/>
</dbReference>
<evidence type="ECO:0000256" key="4">
    <source>
        <dbReference type="PIRSR" id="PIRSR630564-1"/>
    </source>
</evidence>
<dbReference type="PANTHER" id="PTHR10807:SF128">
    <property type="entry name" value="PHOSPHATIDYLINOSITOL-3,5-BISPHOSPHATE 3-PHOSPHATASE"/>
    <property type="match status" value="1"/>
</dbReference>
<evidence type="ECO:0000256" key="1">
    <source>
        <dbReference type="ARBA" id="ARBA00006194"/>
    </source>
</evidence>
<evidence type="ECO:0000259" key="6">
    <source>
        <dbReference type="PROSITE" id="PS51339"/>
    </source>
</evidence>
<dbReference type="GO" id="GO:0005840">
    <property type="term" value="C:ribosome"/>
    <property type="evidence" value="ECO:0007669"/>
    <property type="project" value="UniProtKB-KW"/>
</dbReference>
<organism evidence="7 8">
    <name type="scientific">Dimargaris verticillata</name>
    <dbReference type="NCBI Taxonomy" id="2761393"/>
    <lineage>
        <taxon>Eukaryota</taxon>
        <taxon>Fungi</taxon>
        <taxon>Fungi incertae sedis</taxon>
        <taxon>Zoopagomycota</taxon>
        <taxon>Kickxellomycotina</taxon>
        <taxon>Dimargaritomycetes</taxon>
        <taxon>Dimargaritales</taxon>
        <taxon>Dimargaritaceae</taxon>
        <taxon>Dimargaris</taxon>
    </lineage>
</organism>
<sequence length="764" mass="86458">MTPAFTSLRPLTVRLCGGRWATTFSLSSLGRPFSTLNAFVNDAGNKLFDPMISPPPTADAGAAIAAISGRTANSAELAATAMVGQRGSNADPASYQPEDASPSLADLNRHVGKHYSRELVNFLESKEIERHHVLHVHANLNNTILSLTDSTGQVLINASGGSAGFKKSKRAGFEAAYQATNQIVEKTKSKGIVIDSLHIKFKGLGQGRDAAFKAVERVRLLRGSQRSTGTLHLTTHHLIFVHDTDETWIAYPLIHAVELQPSTQAAPQALLTLKTRNFTFVTLYFERELDLRQAFQTIQKLTCVPSTENLYAFYYQPRPPFEHQVGWSIYDAAAEFRRFGVNDPGSLWRITQANSHYEVCETYPRVLAVPTKISDRVLQYACKFRSKHRFPVLSYIHRSNMATMTRSSQPMVGLKQNRSIQDEKLIECIFTMPTTAEAKLPMRNANMIVDARPTTNAVVNMAVGAGTESIENYKNCRKVYMDIANIHVMRESLARLVEAVQDSSITHAINKTQLARSHWLKHIAHILEGSMAIIRTIHIDNAHALVHCSDGWDRTAQLTSISALCLDPYYRTLQGFAVLVEKEWASFGHKFRDRCGHLSHERYFVTLSSNAATNTFNSVQSRLLKSSHDYETSPVFQQFLDCVYQIWTQFPTRFEFNEKFLLQLHYHTYSCQFGTFLANSERERLEKLRLPQRTHSVWSYFLTHRSEYVNPIYDTKADMEDDGSVLMPNTKYLKYWSALFWRHDLLHLDLTERISPSSPTPAEQ</sequence>
<dbReference type="GO" id="GO:0006412">
    <property type="term" value="P:translation"/>
    <property type="evidence" value="ECO:0007669"/>
    <property type="project" value="InterPro"/>
</dbReference>
<gene>
    <name evidence="7" type="primary">YMR1</name>
    <name evidence="7" type="ORF">H4R34_003298</name>
</gene>
<feature type="domain" description="Myotubularin phosphatase" evidence="6">
    <location>
        <begin position="326"/>
        <end position="740"/>
    </location>
</feature>
<accession>A0A9W8B7T1</accession>
<dbReference type="PROSITE" id="PS00383">
    <property type="entry name" value="TYR_PHOSPHATASE_1"/>
    <property type="match status" value="1"/>
</dbReference>
<dbReference type="AlphaFoldDB" id="A0A9W8B7T1"/>
<evidence type="ECO:0000256" key="3">
    <source>
        <dbReference type="ARBA" id="ARBA00023274"/>
    </source>
</evidence>
<dbReference type="Gene3D" id="3.30.420.80">
    <property type="entry name" value="Ribosomal protein S11"/>
    <property type="match status" value="1"/>
</dbReference>
<dbReference type="PANTHER" id="PTHR10807">
    <property type="entry name" value="MYOTUBULARIN-RELATED"/>
    <property type="match status" value="1"/>
</dbReference>
<dbReference type="Proteomes" id="UP001151582">
    <property type="component" value="Unassembled WGS sequence"/>
</dbReference>
<dbReference type="GO" id="GO:0004438">
    <property type="term" value="F:phosphatidylinositol-3-phosphate phosphatase activity"/>
    <property type="evidence" value="ECO:0007669"/>
    <property type="project" value="TreeGrafter"/>
</dbReference>
<dbReference type="GO" id="GO:0005737">
    <property type="term" value="C:cytoplasm"/>
    <property type="evidence" value="ECO:0007669"/>
    <property type="project" value="TreeGrafter"/>
</dbReference>
<evidence type="ECO:0000256" key="2">
    <source>
        <dbReference type="ARBA" id="ARBA00022980"/>
    </source>
</evidence>
<dbReference type="InterPro" id="IPR029021">
    <property type="entry name" value="Prot-tyrosine_phosphatase-like"/>
</dbReference>
<dbReference type="InterPro" id="IPR016130">
    <property type="entry name" value="Tyr_Pase_AS"/>
</dbReference>
<feature type="binding site" evidence="5">
    <location>
        <begin position="548"/>
        <end position="554"/>
    </location>
    <ligand>
        <name>substrate</name>
    </ligand>
</feature>
<dbReference type="SUPFAM" id="SSF53137">
    <property type="entry name" value="Translational machinery components"/>
    <property type="match status" value="1"/>
</dbReference>
<dbReference type="InterPro" id="IPR030564">
    <property type="entry name" value="Myotubularin"/>
</dbReference>
<keyword evidence="3" id="KW-0687">Ribonucleoprotein</keyword>
<name>A0A9W8B7T1_9FUNG</name>
<dbReference type="GO" id="GO:1990904">
    <property type="term" value="C:ribonucleoprotein complex"/>
    <property type="evidence" value="ECO:0007669"/>
    <property type="project" value="UniProtKB-KW"/>
</dbReference>
<proteinExistence type="inferred from homology"/>
<dbReference type="GO" id="GO:0046856">
    <property type="term" value="P:phosphatidylinositol dephosphorylation"/>
    <property type="evidence" value="ECO:0007669"/>
    <property type="project" value="TreeGrafter"/>
</dbReference>